<dbReference type="STRING" id="269621.A0A238FPG0"/>
<gene>
    <name evidence="1" type="ORF">BQ2448_7688</name>
</gene>
<dbReference type="Gene3D" id="2.10.220.10">
    <property type="entry name" value="Hormone Receptor, Insulin-like Growth Factor Receptor 1, Chain A, domain 2"/>
    <property type="match status" value="6"/>
</dbReference>
<sequence>MIAIAAVPAPTPVCAQSKFYNVATKQCANCQAGVKSCSNATTATSCLRNYYLSGNSCVTSCPAGSWADASSFKCVACTDTDAATCSQAVPGAITCKTKYAYKGACVAPCPNNFRMEPSSVAVTFAQHYQFVGSNHKPLFGSDRTCMQCSDPDAVDCTSIASVSCLTKLLSNGKCVDTCTDPKTFADTTWHTCSPCPADATSCDSKGLALGCATKFLSLGACVDSCPTNSYTNLAAKTCSACADGVTACSASGDLSWSVTESTDPDTPGASADHVPTFSMPTHSGNTITGVQLFLDSLKSKCVASASCSPKFFGNTVTKKCEKCAVDGALTCGPATVALTCGTNAAGAPTFLTTAGSCVTSCPSGFYGQSGKCLPCGANALTCDTKGAAITCAANTYVSAGACVTVCPTRTFADNTLGTCVACGTGALTCSSPTIAKTCGLDQYNNQLYLLNGRCAPASACPTWSFPDPSSQKCIQCTSLFPGSLTCNAKGALSCGQTSGGKQLFLTLTQNCVEAAQCVVGTYPDTSRGECVACSDGVTSCTGLGASQALTCGTSSQNVLLFFDPSTSCVSQCPTKSYPVPSSSSCVKCDDGDDACTGNGDGTALVCGINSLGRQTYLSPTNDCVEASKCGQIGAYYPDDSLKACVSCDEGELACTADGFGAATKCGKLPATGEQLYLFQGDCYTGPNCPQGTFVNGADNTCTSCPAGVLLCDAIDNANLCAPSLNGQTLFMNAGSCVTTDKCPLGTYGKPGPFVCASCLELDSHAKQCDINNRATLCFPGWWARLSDGVCVTRSGCDSSFYINDGPRTCTPCERIQHMSTTCTATQATSCKPGSYLLNGVCLSSCPVPGYFQEDASWSCVPCGSLFAHATMCDRSSLYACEGGWAVTRDANNNRVCTSNCDPGLQYVIAGSFVTQNAGNYDSDIRAKVPFNVQGCYPCSQKFGEFAFTCTENDLGTW</sequence>
<dbReference type="EMBL" id="FMSP01000023">
    <property type="protein sequence ID" value="SCV74659.1"/>
    <property type="molecule type" value="Genomic_DNA"/>
</dbReference>
<dbReference type="InterPro" id="IPR052798">
    <property type="entry name" value="Giardia_VSA"/>
</dbReference>
<dbReference type="SUPFAM" id="SSF57184">
    <property type="entry name" value="Growth factor receptor domain"/>
    <property type="match status" value="6"/>
</dbReference>
<evidence type="ECO:0000313" key="1">
    <source>
        <dbReference type="EMBL" id="SCV74659.1"/>
    </source>
</evidence>
<dbReference type="OrthoDB" id="2519628at2759"/>
<organism evidence="1 2">
    <name type="scientific">Microbotryum intermedium</name>
    <dbReference type="NCBI Taxonomy" id="269621"/>
    <lineage>
        <taxon>Eukaryota</taxon>
        <taxon>Fungi</taxon>
        <taxon>Dikarya</taxon>
        <taxon>Basidiomycota</taxon>
        <taxon>Pucciniomycotina</taxon>
        <taxon>Microbotryomycetes</taxon>
        <taxon>Microbotryales</taxon>
        <taxon>Microbotryaceae</taxon>
        <taxon>Microbotryum</taxon>
    </lineage>
</organism>
<keyword evidence="2" id="KW-1185">Reference proteome</keyword>
<proteinExistence type="predicted"/>
<reference evidence="2" key="1">
    <citation type="submission" date="2016-09" db="EMBL/GenBank/DDBJ databases">
        <authorList>
            <person name="Jeantristanb JTB J.-T."/>
            <person name="Ricardo R."/>
        </authorList>
    </citation>
    <scope>NUCLEOTIDE SEQUENCE [LARGE SCALE GENOMIC DNA]</scope>
</reference>
<dbReference type="PANTHER" id="PTHR23275">
    <property type="entry name" value="CABRIOLET.-RELATED"/>
    <property type="match status" value="1"/>
</dbReference>
<dbReference type="InterPro" id="IPR006212">
    <property type="entry name" value="Furin_repeat"/>
</dbReference>
<evidence type="ECO:0000313" key="2">
    <source>
        <dbReference type="Proteomes" id="UP000198372"/>
    </source>
</evidence>
<dbReference type="Proteomes" id="UP000198372">
    <property type="component" value="Unassembled WGS sequence"/>
</dbReference>
<dbReference type="InterPro" id="IPR009030">
    <property type="entry name" value="Growth_fac_rcpt_cys_sf"/>
</dbReference>
<dbReference type="SMART" id="SM00261">
    <property type="entry name" value="FU"/>
    <property type="match status" value="9"/>
</dbReference>
<name>A0A238FPG0_9BASI</name>
<dbReference type="AlphaFoldDB" id="A0A238FPG0"/>
<protein>
    <submittedName>
        <fullName evidence="1">BQ2448_7688 protein</fullName>
    </submittedName>
</protein>
<accession>A0A238FPG0</accession>
<dbReference type="SMART" id="SM01411">
    <property type="entry name" value="Ephrin_rec_like"/>
    <property type="match status" value="5"/>
</dbReference>
<dbReference type="PANTHER" id="PTHR23275:SF100">
    <property type="entry name" value="EGF-LIKE DOMAIN-CONTAINING PROTEIN"/>
    <property type="match status" value="1"/>
</dbReference>